<protein>
    <submittedName>
        <fullName evidence="1">Uncharacterized protein</fullName>
    </submittedName>
</protein>
<sequence>MTKEAIEKLPEVMQSMTATLKRCSKDDASSDYMTESRLLAVNFDRFSKYYCQMKKIAQQPKTNDALYCTEDGKWYFVEFKNGSIKKDEIYRKIYDSLIMLIEAGMIPDYQFSRENISYILVYNKEKIMQEKQIKVNSAKNQIHRHIEQKQEKLFCLFELEKLQGYILDETNTYTKEQFEQLFVKKFEKLEGTDRK</sequence>
<organism evidence="1 2">
    <name type="scientific">Roseburia intestinalis</name>
    <dbReference type="NCBI Taxonomy" id="166486"/>
    <lineage>
        <taxon>Bacteria</taxon>
        <taxon>Bacillati</taxon>
        <taxon>Bacillota</taxon>
        <taxon>Clostridia</taxon>
        <taxon>Lachnospirales</taxon>
        <taxon>Lachnospiraceae</taxon>
        <taxon>Roseburia</taxon>
    </lineage>
</organism>
<dbReference type="EMBL" id="QSHO01000012">
    <property type="protein sequence ID" value="RHC15687.1"/>
    <property type="molecule type" value="Genomic_DNA"/>
</dbReference>
<accession>A0A3R6F8F2</accession>
<evidence type="ECO:0000313" key="2">
    <source>
        <dbReference type="Proteomes" id="UP000283513"/>
    </source>
</evidence>
<reference evidence="1 2" key="1">
    <citation type="submission" date="2018-08" db="EMBL/GenBank/DDBJ databases">
        <title>A genome reference for cultivated species of the human gut microbiota.</title>
        <authorList>
            <person name="Zou Y."/>
            <person name="Xue W."/>
            <person name="Luo G."/>
        </authorList>
    </citation>
    <scope>NUCLEOTIDE SEQUENCE [LARGE SCALE GENOMIC DNA]</scope>
    <source>
        <strain evidence="1 2">AM37-1AC</strain>
    </source>
</reference>
<comment type="caution">
    <text evidence="1">The sequence shown here is derived from an EMBL/GenBank/DDBJ whole genome shotgun (WGS) entry which is preliminary data.</text>
</comment>
<dbReference type="Proteomes" id="UP000283513">
    <property type="component" value="Unassembled WGS sequence"/>
</dbReference>
<gene>
    <name evidence="1" type="ORF">DW856_13265</name>
</gene>
<evidence type="ECO:0000313" key="1">
    <source>
        <dbReference type="EMBL" id="RHC15687.1"/>
    </source>
</evidence>
<proteinExistence type="predicted"/>
<name>A0A3R6F8F2_9FIRM</name>
<dbReference type="RefSeq" id="WP_118598445.1">
    <property type="nucleotide sequence ID" value="NZ_QSHO01000012.1"/>
</dbReference>
<dbReference type="AlphaFoldDB" id="A0A3R6F8F2"/>